<feature type="compositionally biased region" description="Basic and acidic residues" evidence="1">
    <location>
        <begin position="255"/>
        <end position="272"/>
    </location>
</feature>
<dbReference type="Pfam" id="PF02498">
    <property type="entry name" value="Bro-N"/>
    <property type="match status" value="1"/>
</dbReference>
<protein>
    <recommendedName>
        <fullName evidence="2">Bro-N domain-containing protein</fullName>
    </recommendedName>
</protein>
<organism evidence="3 4">
    <name type="scientific">Berkelbacteria bacterium GW2011_GWA2_38_9</name>
    <dbReference type="NCBI Taxonomy" id="1618334"/>
    <lineage>
        <taxon>Bacteria</taxon>
        <taxon>Candidatus Berkelbacteria</taxon>
    </lineage>
</organism>
<feature type="domain" description="Bro-N" evidence="2">
    <location>
        <begin position="21"/>
        <end position="116"/>
    </location>
</feature>
<evidence type="ECO:0000259" key="2">
    <source>
        <dbReference type="Pfam" id="PF02498"/>
    </source>
</evidence>
<reference evidence="3 4" key="1">
    <citation type="journal article" date="2015" name="Nature">
        <title>rRNA introns, odd ribosomes, and small enigmatic genomes across a large radiation of phyla.</title>
        <authorList>
            <person name="Brown C.T."/>
            <person name="Hug L.A."/>
            <person name="Thomas B.C."/>
            <person name="Sharon I."/>
            <person name="Castelle C.J."/>
            <person name="Singh A."/>
            <person name="Wilkins M.J."/>
            <person name="Williams K.H."/>
            <person name="Banfield J.F."/>
        </authorList>
    </citation>
    <scope>NUCLEOTIDE SEQUENCE [LARGE SCALE GENOMIC DNA]</scope>
</reference>
<evidence type="ECO:0000313" key="4">
    <source>
        <dbReference type="Proteomes" id="UP000033934"/>
    </source>
</evidence>
<dbReference type="EMBL" id="LBVO01000013">
    <property type="protein sequence ID" value="KKQ90059.1"/>
    <property type="molecule type" value="Genomic_DNA"/>
</dbReference>
<name>A0A0G0NW02_9BACT</name>
<sequence length="272" mass="31053">MPNEVTTTSTLNKDFESIKKLDKDNVEYWEARELMPCLGYQIWEKAEDVIIRAARACVNSGQTIENHFRQSVKMVQIGSRTMREIKDWKLDRYACYLIAQNGDPKKPKIAAAQTYFATQTRKQEIFEKMSEDNKRIFIRGEVTIENKKLFSTAKKAGVTKFGSFNDAGYQGLYGMPLREVENKKGLKKGELLDRSGKTELAANLFRITQTDEKITKNNLKGDSHASQAHFMVGGKVRQTIKDIGGTTPENLPPEAHIKELKKEKRKLSKENK</sequence>
<evidence type="ECO:0000256" key="1">
    <source>
        <dbReference type="SAM" id="MobiDB-lite"/>
    </source>
</evidence>
<proteinExistence type="predicted"/>
<dbReference type="NCBIfam" id="NF008573">
    <property type="entry name" value="PRK11525.1"/>
    <property type="match status" value="1"/>
</dbReference>
<dbReference type="AlphaFoldDB" id="A0A0G0NW02"/>
<accession>A0A0G0NW02</accession>
<comment type="caution">
    <text evidence="3">The sequence shown here is derived from an EMBL/GenBank/DDBJ whole genome shotgun (WGS) entry which is preliminary data.</text>
</comment>
<gene>
    <name evidence="3" type="ORF">UT11_C0013G0003</name>
</gene>
<evidence type="ECO:0000313" key="3">
    <source>
        <dbReference type="EMBL" id="KKQ90059.1"/>
    </source>
</evidence>
<feature type="region of interest" description="Disordered" evidence="1">
    <location>
        <begin position="244"/>
        <end position="272"/>
    </location>
</feature>
<dbReference type="InterPro" id="IPR003497">
    <property type="entry name" value="BRO_N_domain"/>
</dbReference>
<dbReference type="Proteomes" id="UP000033934">
    <property type="component" value="Unassembled WGS sequence"/>
</dbReference>
<dbReference type="PATRIC" id="fig|1618334.3.peg.241"/>